<dbReference type="HOGENOM" id="CLU_012817_0_2_4"/>
<accession>U5NAR9</accession>
<keyword evidence="6" id="KW-0472">Membrane</keyword>
<keyword evidence="8" id="KW-0732">Signal</keyword>
<proteinExistence type="inferred from homology"/>
<dbReference type="RefSeq" id="WP_022776348.1">
    <property type="nucleotide sequence ID" value="NC_022576.1"/>
</dbReference>
<keyword evidence="4" id="KW-1134">Transmembrane beta strand</keyword>
<gene>
    <name evidence="9" type="ORF">Cenrod_2447</name>
</gene>
<name>U5NAR9_9BURK</name>
<evidence type="ECO:0000256" key="6">
    <source>
        <dbReference type="ARBA" id="ARBA00023136"/>
    </source>
</evidence>
<dbReference type="InterPro" id="IPR003423">
    <property type="entry name" value="OMP_efflux"/>
</dbReference>
<feature type="signal peptide" evidence="8">
    <location>
        <begin position="1"/>
        <end position="23"/>
    </location>
</feature>
<evidence type="ECO:0000313" key="10">
    <source>
        <dbReference type="Proteomes" id="UP000017184"/>
    </source>
</evidence>
<dbReference type="Proteomes" id="UP000017184">
    <property type="component" value="Chromosome"/>
</dbReference>
<evidence type="ECO:0000256" key="4">
    <source>
        <dbReference type="ARBA" id="ARBA00022452"/>
    </source>
</evidence>
<dbReference type="GO" id="GO:0009279">
    <property type="term" value="C:cell outer membrane"/>
    <property type="evidence" value="ECO:0007669"/>
    <property type="project" value="UniProtKB-SubCell"/>
</dbReference>
<reference evidence="9 10" key="1">
    <citation type="journal article" date="2013" name="Genome Biol.">
        <title>Genomic analysis reveals key aspects of prokaryotic symbiosis in the phototrophic consortium "Chlorochromatium aggregatum".</title>
        <authorList>
            <person name="Liu Z."/>
            <person name="Muller J."/>
            <person name="Li T."/>
            <person name="Alvey R.M."/>
            <person name="Vogl K."/>
            <person name="Frigaard N.U."/>
            <person name="Rockwell N.C."/>
            <person name="Boyd E.S."/>
            <person name="Tomsho L.P."/>
            <person name="Schuster S.C."/>
            <person name="Henke P."/>
            <person name="Rohde M."/>
            <person name="Overmann J."/>
            <person name="Bryant D.A."/>
        </authorList>
    </citation>
    <scope>NUCLEOTIDE SEQUENCE [LARGE SCALE GENOMIC DNA]</scope>
    <source>
        <strain evidence="9">CR</strain>
    </source>
</reference>
<keyword evidence="7" id="KW-0998">Cell outer membrane</keyword>
<dbReference type="KEGG" id="cbx:Cenrod_2447"/>
<dbReference type="AlphaFoldDB" id="U5NAR9"/>
<dbReference type="GO" id="GO:0015562">
    <property type="term" value="F:efflux transmembrane transporter activity"/>
    <property type="evidence" value="ECO:0007669"/>
    <property type="project" value="InterPro"/>
</dbReference>
<protein>
    <submittedName>
        <fullName evidence="9">Outer membrane protein</fullName>
    </submittedName>
</protein>
<dbReference type="OrthoDB" id="8873694at2"/>
<dbReference type="GO" id="GO:1990281">
    <property type="term" value="C:efflux pump complex"/>
    <property type="evidence" value="ECO:0007669"/>
    <property type="project" value="TreeGrafter"/>
</dbReference>
<feature type="chain" id="PRO_5004662857" evidence="8">
    <location>
        <begin position="24"/>
        <end position="416"/>
    </location>
</feature>
<evidence type="ECO:0000256" key="5">
    <source>
        <dbReference type="ARBA" id="ARBA00022692"/>
    </source>
</evidence>
<comment type="similarity">
    <text evidence="2">Belongs to the outer membrane factor (OMF) (TC 1.B.17) family.</text>
</comment>
<dbReference type="GO" id="GO:0015288">
    <property type="term" value="F:porin activity"/>
    <property type="evidence" value="ECO:0007669"/>
    <property type="project" value="TreeGrafter"/>
</dbReference>
<evidence type="ECO:0000256" key="8">
    <source>
        <dbReference type="SAM" id="SignalP"/>
    </source>
</evidence>
<keyword evidence="5" id="KW-0812">Transmembrane</keyword>
<dbReference type="PANTHER" id="PTHR30026:SF20">
    <property type="entry name" value="OUTER MEMBRANE PROTEIN TOLC"/>
    <property type="match status" value="1"/>
</dbReference>
<keyword evidence="10" id="KW-1185">Reference proteome</keyword>
<evidence type="ECO:0000313" key="9">
    <source>
        <dbReference type="EMBL" id="AGX88502.1"/>
    </source>
</evidence>
<dbReference type="SUPFAM" id="SSF56954">
    <property type="entry name" value="Outer membrane efflux proteins (OEP)"/>
    <property type="match status" value="1"/>
</dbReference>
<dbReference type="EMBL" id="CP004885">
    <property type="protein sequence ID" value="AGX88502.1"/>
    <property type="molecule type" value="Genomic_DNA"/>
</dbReference>
<organism evidence="9 10">
    <name type="scientific">Candidatus Symbiobacter mobilis CR</name>
    <dbReference type="NCBI Taxonomy" id="946483"/>
    <lineage>
        <taxon>Bacteria</taxon>
        <taxon>Pseudomonadati</taxon>
        <taxon>Pseudomonadota</taxon>
        <taxon>Betaproteobacteria</taxon>
        <taxon>Burkholderiales</taxon>
        <taxon>Comamonadaceae</taxon>
    </lineage>
</organism>
<dbReference type="eggNOG" id="COG1538">
    <property type="taxonomic scope" value="Bacteria"/>
</dbReference>
<evidence type="ECO:0000256" key="7">
    <source>
        <dbReference type="ARBA" id="ARBA00023237"/>
    </source>
</evidence>
<dbReference type="Gene3D" id="1.20.1600.10">
    <property type="entry name" value="Outer membrane efflux proteins (OEP)"/>
    <property type="match status" value="1"/>
</dbReference>
<evidence type="ECO:0000256" key="1">
    <source>
        <dbReference type="ARBA" id="ARBA00004442"/>
    </source>
</evidence>
<evidence type="ECO:0000256" key="2">
    <source>
        <dbReference type="ARBA" id="ARBA00007613"/>
    </source>
</evidence>
<sequence>MNAFLLRRACIAVCALAWCTAQASGLLADFHTAQNNDATFAASLAEYQTAQMQAATAGMSYYPQASLSRTQLPNEGTDRQTFSLSQPVLHADRWLALQEKEPRAAMAEHQHTQSRQDLARRLFQAVRALCAAREQRVLNTKTLEAVQAQMQAAQRTYELGRGTVTDVLDAQVLLAQARSQEHTLRAALEAATRQYQSIVGAPPAANAYPLHDRAIALTLPPLDTLLAQADAHPTLRTRVLAVTLGDISRKRAKAAYLPSLNAVFQHSTSSGTSTTNSGLVLRWEVPVDMSGYLRIQSAGIEVQRLRELERGARTQVQLDVQRLYAEVQSSLAEIAIRREAIHAAQQSLYANEQSFAGGVRTRIAVLHAVQALQRTRTEYLTALLTLGEKWLDLQLQCATDLDAALEGVQALLFGAT</sequence>
<keyword evidence="3" id="KW-0813">Transport</keyword>
<dbReference type="STRING" id="946483.Cenrod_2447"/>
<comment type="subcellular location">
    <subcellularLocation>
        <location evidence="1">Cell outer membrane</location>
    </subcellularLocation>
</comment>
<dbReference type="PANTHER" id="PTHR30026">
    <property type="entry name" value="OUTER MEMBRANE PROTEIN TOLC"/>
    <property type="match status" value="1"/>
</dbReference>
<dbReference type="Pfam" id="PF02321">
    <property type="entry name" value="OEP"/>
    <property type="match status" value="2"/>
</dbReference>
<evidence type="ECO:0000256" key="3">
    <source>
        <dbReference type="ARBA" id="ARBA00022448"/>
    </source>
</evidence>
<dbReference type="InterPro" id="IPR051906">
    <property type="entry name" value="TolC-like"/>
</dbReference>